<evidence type="ECO:0000256" key="4">
    <source>
        <dbReference type="ARBA" id="ARBA00022553"/>
    </source>
</evidence>
<evidence type="ECO:0000256" key="7">
    <source>
        <dbReference type="ARBA" id="ARBA00022840"/>
    </source>
</evidence>
<dbReference type="GO" id="GO:0005663">
    <property type="term" value="C:DNA replication factor C complex"/>
    <property type="evidence" value="ECO:0007669"/>
    <property type="project" value="InterPro"/>
</dbReference>
<accession>A0A8H6AWN5</accession>
<dbReference type="InterPro" id="IPR027417">
    <property type="entry name" value="P-loop_NTPase"/>
</dbReference>
<dbReference type="PANTHER" id="PTHR23389">
    <property type="entry name" value="CHROMOSOME TRANSMISSION FIDELITY FACTOR 18"/>
    <property type="match status" value="1"/>
</dbReference>
<dbReference type="GO" id="GO:0006271">
    <property type="term" value="P:DNA strand elongation involved in DNA replication"/>
    <property type="evidence" value="ECO:0007669"/>
    <property type="project" value="UniProtKB-ARBA"/>
</dbReference>
<protein>
    <recommendedName>
        <fullName evidence="3 10">Replication factor C subunit 1</fullName>
    </recommendedName>
</protein>
<comment type="similarity">
    <text evidence="2 10">Belongs to the activator 1 large subunit family.</text>
</comment>
<dbReference type="SMART" id="SM00382">
    <property type="entry name" value="AAA"/>
    <property type="match status" value="1"/>
</dbReference>
<dbReference type="InterPro" id="IPR001357">
    <property type="entry name" value="BRCT_dom"/>
</dbReference>
<feature type="compositionally biased region" description="Low complexity" evidence="11">
    <location>
        <begin position="257"/>
        <end position="266"/>
    </location>
</feature>
<dbReference type="GeneID" id="59257632"/>
<dbReference type="GO" id="GO:0006281">
    <property type="term" value="P:DNA repair"/>
    <property type="evidence" value="ECO:0007669"/>
    <property type="project" value="InterPro"/>
</dbReference>
<evidence type="ECO:0000256" key="2">
    <source>
        <dbReference type="ARBA" id="ARBA00006116"/>
    </source>
</evidence>
<dbReference type="InterPro" id="IPR012178">
    <property type="entry name" value="RFC1"/>
</dbReference>
<feature type="compositionally biased region" description="Basic and acidic residues" evidence="11">
    <location>
        <begin position="426"/>
        <end position="453"/>
    </location>
</feature>
<dbReference type="FunFam" id="1.10.8.60:FF:000021">
    <property type="entry name" value="Replication factor C subunit 1"/>
    <property type="match status" value="1"/>
</dbReference>
<dbReference type="Gene3D" id="1.20.272.10">
    <property type="match status" value="1"/>
</dbReference>
<evidence type="ECO:0000259" key="12">
    <source>
        <dbReference type="PROSITE" id="PS50172"/>
    </source>
</evidence>
<feature type="compositionally biased region" description="Acidic residues" evidence="11">
    <location>
        <begin position="1006"/>
        <end position="1025"/>
    </location>
</feature>
<dbReference type="Pfam" id="PF00533">
    <property type="entry name" value="BRCT"/>
    <property type="match status" value="1"/>
</dbReference>
<dbReference type="Proteomes" id="UP000531561">
    <property type="component" value="Unassembled WGS sequence"/>
</dbReference>
<dbReference type="FunFam" id="3.40.50.300:FF:000395">
    <property type="entry name" value="Replication factor C subunit 1"/>
    <property type="match status" value="1"/>
</dbReference>
<feature type="region of interest" description="Disordered" evidence="11">
    <location>
        <begin position="1006"/>
        <end position="1085"/>
    </location>
</feature>
<dbReference type="GO" id="GO:0005524">
    <property type="term" value="F:ATP binding"/>
    <property type="evidence" value="ECO:0007669"/>
    <property type="project" value="UniProtKB-UniRule"/>
</dbReference>
<feature type="compositionally biased region" description="Basic residues" evidence="11">
    <location>
        <begin position="1034"/>
        <end position="1049"/>
    </location>
</feature>
<keyword evidence="5 10" id="KW-0235">DNA replication</keyword>
<dbReference type="AlphaFoldDB" id="A0A8H6AWN5"/>
<dbReference type="GO" id="GO:0016887">
    <property type="term" value="F:ATP hydrolysis activity"/>
    <property type="evidence" value="ECO:0007669"/>
    <property type="project" value="InterPro"/>
</dbReference>
<evidence type="ECO:0000256" key="3">
    <source>
        <dbReference type="ARBA" id="ARBA00020401"/>
    </source>
</evidence>
<feature type="compositionally biased region" description="Low complexity" evidence="11">
    <location>
        <begin position="279"/>
        <end position="288"/>
    </location>
</feature>
<dbReference type="InterPro" id="IPR036420">
    <property type="entry name" value="BRCT_dom_sf"/>
</dbReference>
<dbReference type="Gene3D" id="3.40.50.300">
    <property type="entry name" value="P-loop containing nucleotide triphosphate hydrolases"/>
    <property type="match status" value="1"/>
</dbReference>
<reference evidence="13 14" key="1">
    <citation type="journal article" date="2020" name="Phytopathology">
        <title>A high-quality genome resource of Botrytis fragariae, a new and rapidly spreading fungal pathogen causing strawberry gray mold in the U.S.A.</title>
        <authorList>
            <person name="Wu Y."/>
            <person name="Saski C.A."/>
            <person name="Schnabel G."/>
            <person name="Xiao S."/>
            <person name="Hu M."/>
        </authorList>
    </citation>
    <scope>NUCLEOTIDE SEQUENCE [LARGE SCALE GENOMIC DNA]</scope>
    <source>
        <strain evidence="13 14">BVB16</strain>
    </source>
</reference>
<dbReference type="PROSITE" id="PS50172">
    <property type="entry name" value="BRCT"/>
    <property type="match status" value="1"/>
</dbReference>
<dbReference type="Pfam" id="PF08519">
    <property type="entry name" value="RFC1"/>
    <property type="match status" value="1"/>
</dbReference>
<gene>
    <name evidence="13" type="ORF">Bfra_003535</name>
</gene>
<name>A0A8H6AWN5_9HELO</name>
<comment type="caution">
    <text evidence="13">The sequence shown here is derived from an EMBL/GenBank/DDBJ whole genome shotgun (WGS) entry which is preliminary data.</text>
</comment>
<dbReference type="Gene3D" id="1.10.8.60">
    <property type="match status" value="1"/>
</dbReference>
<dbReference type="GO" id="GO:0003689">
    <property type="term" value="F:DNA clamp loader activity"/>
    <property type="evidence" value="ECO:0007669"/>
    <property type="project" value="UniProtKB-UniRule"/>
</dbReference>
<dbReference type="InterPro" id="IPR008921">
    <property type="entry name" value="DNA_pol3_clamp-load_cplx_C"/>
</dbReference>
<dbReference type="SUPFAM" id="SSF48019">
    <property type="entry name" value="post-AAA+ oligomerization domain-like"/>
    <property type="match status" value="1"/>
</dbReference>
<feature type="compositionally biased region" description="Acidic residues" evidence="11">
    <location>
        <begin position="1054"/>
        <end position="1065"/>
    </location>
</feature>
<evidence type="ECO:0000256" key="6">
    <source>
        <dbReference type="ARBA" id="ARBA00022741"/>
    </source>
</evidence>
<evidence type="ECO:0000256" key="5">
    <source>
        <dbReference type="ARBA" id="ARBA00022705"/>
    </source>
</evidence>
<dbReference type="Gene3D" id="3.40.50.10190">
    <property type="entry name" value="BRCT domain"/>
    <property type="match status" value="1"/>
</dbReference>
<dbReference type="InterPro" id="IPR003959">
    <property type="entry name" value="ATPase_AAA_core"/>
</dbReference>
<dbReference type="Pfam" id="PF00004">
    <property type="entry name" value="AAA"/>
    <property type="match status" value="1"/>
</dbReference>
<dbReference type="SMART" id="SM00292">
    <property type="entry name" value="BRCT"/>
    <property type="match status" value="1"/>
</dbReference>
<dbReference type="CDD" id="cd17752">
    <property type="entry name" value="BRCT_RFC1"/>
    <property type="match status" value="1"/>
</dbReference>
<dbReference type="PANTHER" id="PTHR23389:SF6">
    <property type="entry name" value="REPLICATION FACTOR C SUBUNIT 1"/>
    <property type="match status" value="1"/>
</dbReference>
<feature type="compositionally biased region" description="Acidic residues" evidence="11">
    <location>
        <begin position="143"/>
        <end position="155"/>
    </location>
</feature>
<dbReference type="FunFam" id="3.40.50.10190:FF:000001">
    <property type="entry name" value="Replication factor C subunit 1"/>
    <property type="match status" value="1"/>
</dbReference>
<dbReference type="InterPro" id="IPR047854">
    <property type="entry name" value="RFC_lid"/>
</dbReference>
<dbReference type="OrthoDB" id="446168at2759"/>
<feature type="compositionally biased region" description="Basic and acidic residues" evidence="11">
    <location>
        <begin position="84"/>
        <end position="95"/>
    </location>
</feature>
<keyword evidence="6 10" id="KW-0547">Nucleotide-binding</keyword>
<organism evidence="13 14">
    <name type="scientific">Botrytis fragariae</name>
    <dbReference type="NCBI Taxonomy" id="1964551"/>
    <lineage>
        <taxon>Eukaryota</taxon>
        <taxon>Fungi</taxon>
        <taxon>Dikarya</taxon>
        <taxon>Ascomycota</taxon>
        <taxon>Pezizomycotina</taxon>
        <taxon>Leotiomycetes</taxon>
        <taxon>Helotiales</taxon>
        <taxon>Sclerotiniaceae</taxon>
        <taxon>Botrytis</taxon>
    </lineage>
</organism>
<proteinExistence type="inferred from homology"/>
<feature type="compositionally biased region" description="Basic and acidic residues" evidence="11">
    <location>
        <begin position="158"/>
        <end position="169"/>
    </location>
</feature>
<feature type="region of interest" description="Disordered" evidence="11">
    <location>
        <begin position="422"/>
        <end position="453"/>
    </location>
</feature>
<dbReference type="GO" id="GO:0003677">
    <property type="term" value="F:DNA binding"/>
    <property type="evidence" value="ECO:0007669"/>
    <property type="project" value="UniProtKB-KW"/>
</dbReference>
<dbReference type="CDD" id="cd00009">
    <property type="entry name" value="AAA"/>
    <property type="match status" value="1"/>
</dbReference>
<evidence type="ECO:0000256" key="8">
    <source>
        <dbReference type="ARBA" id="ARBA00023125"/>
    </source>
</evidence>
<feature type="domain" description="BRCT" evidence="12">
    <location>
        <begin position="338"/>
        <end position="416"/>
    </location>
</feature>
<evidence type="ECO:0000256" key="11">
    <source>
        <dbReference type="SAM" id="MobiDB-lite"/>
    </source>
</evidence>
<feature type="compositionally biased region" description="Polar residues" evidence="11">
    <location>
        <begin position="127"/>
        <end position="139"/>
    </location>
</feature>
<keyword evidence="14" id="KW-1185">Reference proteome</keyword>
<dbReference type="RefSeq" id="XP_037194027.1">
    <property type="nucleotide sequence ID" value="XM_037333940.1"/>
</dbReference>
<evidence type="ECO:0000313" key="13">
    <source>
        <dbReference type="EMBL" id="KAF5875081.1"/>
    </source>
</evidence>
<dbReference type="SUPFAM" id="SSF52540">
    <property type="entry name" value="P-loop containing nucleoside triphosphate hydrolases"/>
    <property type="match status" value="1"/>
</dbReference>
<dbReference type="FunFam" id="1.20.272.10:FF:000005">
    <property type="entry name" value="Replication factor C subunit 1"/>
    <property type="match status" value="1"/>
</dbReference>
<dbReference type="SUPFAM" id="SSF52113">
    <property type="entry name" value="BRCT domain"/>
    <property type="match status" value="1"/>
</dbReference>
<feature type="compositionally biased region" description="Acidic residues" evidence="11">
    <location>
        <begin position="207"/>
        <end position="225"/>
    </location>
</feature>
<feature type="compositionally biased region" description="Basic and acidic residues" evidence="11">
    <location>
        <begin position="22"/>
        <end position="33"/>
    </location>
</feature>
<keyword evidence="7 10" id="KW-0067">ATP-binding</keyword>
<evidence type="ECO:0000256" key="9">
    <source>
        <dbReference type="ARBA" id="ARBA00023242"/>
    </source>
</evidence>
<comment type="subcellular location">
    <subcellularLocation>
        <location evidence="1 10">Nucleus</location>
    </subcellularLocation>
</comment>
<keyword evidence="4" id="KW-0597">Phosphoprotein</keyword>
<dbReference type="Pfam" id="PF25361">
    <property type="entry name" value="AAA_lid_RFC1"/>
    <property type="match status" value="1"/>
</dbReference>
<feature type="compositionally biased region" description="Basic and acidic residues" evidence="11">
    <location>
        <begin position="196"/>
        <end position="206"/>
    </location>
</feature>
<evidence type="ECO:0000256" key="1">
    <source>
        <dbReference type="ARBA" id="ARBA00004123"/>
    </source>
</evidence>
<dbReference type="InterPro" id="IPR013725">
    <property type="entry name" value="DNA_replication_fac_RFC1_C"/>
</dbReference>
<dbReference type="PIRSF" id="PIRSF036578">
    <property type="entry name" value="RFC1"/>
    <property type="match status" value="1"/>
</dbReference>
<dbReference type="GO" id="GO:0005634">
    <property type="term" value="C:nucleus"/>
    <property type="evidence" value="ECO:0007669"/>
    <property type="project" value="UniProtKB-SubCell"/>
</dbReference>
<dbReference type="CDD" id="cd18140">
    <property type="entry name" value="HLD_clamp_RFC"/>
    <property type="match status" value="1"/>
</dbReference>
<sequence>MPADIRSFFGGKPGTSTATPIRGKESKKEEDSKKKKSKSRKVIEDSEDDEEPLYASQSNPAKLLLKSSRPKKPEPKKAAPKKPIKNEEPEGKETTADDFFASSNKPKAKQVKSTPVKAKPPPVEANVRSSTRKTASTTYKVIEDDDDFDDDDDIFAADAKKTGKRKDDGYVEIDSDEEVLPKPKRVVSKSKSAPTTKDKDTKMKDVCDDDVFVVPDDDDDDDDMMIVEKPGTSSAVNGKKRKSIDLESEDEEDVAPAKKPSTSKSSKPPPAKKPRAPPKKASAPESSSIQAILDSVPTVRAPTPPPKDDSVKFDWRAGGGGGNSGAPPAAGCAEIPEGAENCLVGLTFVFTGMLDTISRDEGIELVKRYGGKITGAPSSKTNFVVLGKDAGPSKLRKIETLKIKTIDENGIFHLLRTLPANGGDGKAAEKNNEKKAAEEKKIREDAAEMDREERRKAAELEKAEKEAQKLAAAKGKSSIPAAPRKAIVPTSSQLWTTKYAPTQMNQICGNKGQVEKIQAWLKGWETAHKYNFQKRGADGLGGYRAIIIHGPPGIGKTTAAHLAAKLAGYDILERNASDVRSKKLVETGLSEVLNNTSVLGYFAGDGKDVDKTKKKLVLIMDEVDGMSSGDRGGVGALAKICKTTDIPMILICNDRKLPKMKPFDFVTFDMPFRRPTVDMVRSRIATICHREGMKLPVQVIDALIEGSNKDIRQIINMISTVKLDQTAMNFDQGKEMSKAWEKHIVLKPWDITSQLLGGHMFSPASKSTLNDKIELYFNDHEFTPLMIQENYLNTKPQLASSSDTPKEQRLKVLQLVDQAAESISDGDLVDRMIHGSQQQWSLMPTHAVFSTVRPSSFISGSMIGRTNFTSWLGNNSKHGKLSRYVKEIQSHMRLRSSGDRHEIRQQYLPVLWDKLIRRLDVEGRDSVEDVIDLMDSYFLTREDWDYIMELGVGEQDMESIKLETQTKANFTRSYNARSHPVPFMKASNVFQPAKVAAVKPDLEEAFEEEDDGEVIAEPVDDDEETDLKKDKYIKQPKKKPAKKPAKKKAKSNEDDSMIDDEDEEEEKPKKKPAKKASASAKKGKK</sequence>
<dbReference type="EMBL" id="JABFCT010000006">
    <property type="protein sequence ID" value="KAF5875081.1"/>
    <property type="molecule type" value="Genomic_DNA"/>
</dbReference>
<evidence type="ECO:0000313" key="14">
    <source>
        <dbReference type="Proteomes" id="UP000531561"/>
    </source>
</evidence>
<feature type="compositionally biased region" description="Low complexity" evidence="11">
    <location>
        <begin position="1075"/>
        <end position="1085"/>
    </location>
</feature>
<keyword evidence="8" id="KW-0238">DNA-binding</keyword>
<evidence type="ECO:0000256" key="10">
    <source>
        <dbReference type="PIRNR" id="PIRNR036578"/>
    </source>
</evidence>
<feature type="region of interest" description="Disordered" evidence="11">
    <location>
        <begin position="1"/>
        <end position="329"/>
    </location>
</feature>
<dbReference type="InterPro" id="IPR003593">
    <property type="entry name" value="AAA+_ATPase"/>
</dbReference>
<keyword evidence="9 10" id="KW-0539">Nucleus</keyword>
<feature type="compositionally biased region" description="Basic and acidic residues" evidence="11">
    <location>
        <begin position="306"/>
        <end position="315"/>
    </location>
</feature>